<protein>
    <submittedName>
        <fullName evidence="3">Multidrug efflux pump subunit AcrA (Membrane-fusion protein)</fullName>
    </submittedName>
</protein>
<keyword evidence="2" id="KW-1133">Transmembrane helix</keyword>
<evidence type="ECO:0000256" key="1">
    <source>
        <dbReference type="SAM" id="Coils"/>
    </source>
</evidence>
<dbReference type="EMBL" id="JACHGG010000005">
    <property type="protein sequence ID" value="MBB6060566.1"/>
    <property type="molecule type" value="Genomic_DNA"/>
</dbReference>
<dbReference type="PANTHER" id="PTHR30386:SF28">
    <property type="entry name" value="EXPORTED PROTEIN"/>
    <property type="match status" value="1"/>
</dbReference>
<dbReference type="PANTHER" id="PTHR30386">
    <property type="entry name" value="MEMBRANE FUSION SUBUNIT OF EMRAB-TOLC MULTIDRUG EFFLUX PUMP"/>
    <property type="match status" value="1"/>
</dbReference>
<name>A0A7W9T363_9BACT</name>
<comment type="caution">
    <text evidence="3">The sequence shown here is derived from an EMBL/GenBank/DDBJ whole genome shotgun (WGS) entry which is preliminary data.</text>
</comment>
<keyword evidence="2" id="KW-0812">Transmembrane</keyword>
<dbReference type="AlphaFoldDB" id="A0A7W9T363"/>
<dbReference type="Proteomes" id="UP000532746">
    <property type="component" value="Unassembled WGS sequence"/>
</dbReference>
<feature type="coiled-coil region" evidence="1">
    <location>
        <begin position="232"/>
        <end position="259"/>
    </location>
</feature>
<dbReference type="Gene3D" id="2.40.50.100">
    <property type="match status" value="1"/>
</dbReference>
<keyword evidence="1" id="KW-0175">Coiled coil</keyword>
<proteinExistence type="predicted"/>
<reference evidence="3 4" key="1">
    <citation type="submission" date="2020-08" db="EMBL/GenBank/DDBJ databases">
        <title>Genomic Encyclopedia of Type Strains, Phase IV (KMG-IV): sequencing the most valuable type-strain genomes for metagenomic binning, comparative biology and taxonomic classification.</title>
        <authorList>
            <person name="Goeker M."/>
        </authorList>
    </citation>
    <scope>NUCLEOTIDE SEQUENCE [LARGE SCALE GENOMIC DNA]</scope>
    <source>
        <strain evidence="3 4">DSM 26718</strain>
    </source>
</reference>
<keyword evidence="2" id="KW-0472">Membrane</keyword>
<accession>A0A7W9T363</accession>
<dbReference type="PRINTS" id="PR01490">
    <property type="entry name" value="RTXTOXIND"/>
</dbReference>
<gene>
    <name evidence="3" type="ORF">HNQ93_003440</name>
</gene>
<evidence type="ECO:0000313" key="3">
    <source>
        <dbReference type="EMBL" id="MBB6060566.1"/>
    </source>
</evidence>
<feature type="transmembrane region" description="Helical" evidence="2">
    <location>
        <begin position="12"/>
        <end position="38"/>
    </location>
</feature>
<evidence type="ECO:0000313" key="4">
    <source>
        <dbReference type="Proteomes" id="UP000532746"/>
    </source>
</evidence>
<organism evidence="3 4">
    <name type="scientific">Hymenobacter luteus</name>
    <dbReference type="NCBI Taxonomy" id="1411122"/>
    <lineage>
        <taxon>Bacteria</taxon>
        <taxon>Pseudomonadati</taxon>
        <taxon>Bacteroidota</taxon>
        <taxon>Cytophagia</taxon>
        <taxon>Cytophagales</taxon>
        <taxon>Hymenobacteraceae</taxon>
        <taxon>Hymenobacter</taxon>
    </lineage>
</organism>
<evidence type="ECO:0000256" key="2">
    <source>
        <dbReference type="SAM" id="Phobius"/>
    </source>
</evidence>
<dbReference type="InterPro" id="IPR050739">
    <property type="entry name" value="MFP"/>
</dbReference>
<dbReference type="RefSeq" id="WP_183404641.1">
    <property type="nucleotide sequence ID" value="NZ_JACHGG010000005.1"/>
</dbReference>
<keyword evidence="4" id="KW-1185">Reference proteome</keyword>
<sequence length="409" mass="47007">MEPLSYRPRLALRLIHVFCGVLVAFLVLSAGLLCLLHINETVDFTEGQIYSSNPQTVIHTPADVRVRKVLAREGDNVRRGDTLFILENKRLQYDYKTTQHEIGVLQNKLVVAERQLAYMQERQATLAQMRQIQRQMYQNDYAQNERELRTLGGAVAYAEQQNAISSEQARTDSVLYARQAVSRWDATESRSRSLVKRKEMLDTRASYEQKKAHRASLLQTFRQQDTNLDIDLNALNQDIQRQQRELLDVRSELDTKRNNAVVQGQETRELIVRAPADGNIIDLYNARQKSELLGRNQPLAVIAPRQEQFYAKIVLPERELAYVRLGQAVNLKLNAYYHYQFGAVHGQVTFVSPANVNDKFFTIVQLTGPPRFPLKAGYKLKGEIITTRHTLLGYAVKKLFDKIDTYDKV</sequence>
<dbReference type="Gene3D" id="2.40.30.170">
    <property type="match status" value="1"/>
</dbReference>